<dbReference type="Gramene" id="PRQ17981">
    <property type="protein sequence ID" value="PRQ17981"/>
    <property type="gene ID" value="RchiOBHm_Chr7g0200871"/>
</dbReference>
<reference evidence="1 2" key="1">
    <citation type="journal article" date="2018" name="Nat. Genet.">
        <title>The Rosa genome provides new insights in the design of modern roses.</title>
        <authorList>
            <person name="Bendahmane M."/>
        </authorList>
    </citation>
    <scope>NUCLEOTIDE SEQUENCE [LARGE SCALE GENOMIC DNA]</scope>
    <source>
        <strain evidence="2">cv. Old Blush</strain>
    </source>
</reference>
<name>A0A2P6P7S3_ROSCH</name>
<evidence type="ECO:0000313" key="1">
    <source>
        <dbReference type="EMBL" id="PRQ17981.1"/>
    </source>
</evidence>
<keyword evidence="2" id="KW-1185">Reference proteome</keyword>
<dbReference type="EMBL" id="PDCK01000045">
    <property type="protein sequence ID" value="PRQ17981.1"/>
    <property type="molecule type" value="Genomic_DNA"/>
</dbReference>
<dbReference type="Proteomes" id="UP000238479">
    <property type="component" value="Chromosome 7"/>
</dbReference>
<evidence type="ECO:0000313" key="2">
    <source>
        <dbReference type="Proteomes" id="UP000238479"/>
    </source>
</evidence>
<proteinExistence type="predicted"/>
<dbReference type="AlphaFoldDB" id="A0A2P6P7S3"/>
<protein>
    <submittedName>
        <fullName evidence="1">Uncharacterized protein</fullName>
    </submittedName>
</protein>
<gene>
    <name evidence="1" type="ORF">RchiOBHm_Chr7g0200871</name>
</gene>
<comment type="caution">
    <text evidence="1">The sequence shown here is derived from an EMBL/GenBank/DDBJ whole genome shotgun (WGS) entry which is preliminary data.</text>
</comment>
<accession>A0A2P6P7S3</accession>
<sequence>MFLTTLQKESRPEIEFFTSKSSSPFSAILAGFWKNSGHLDCFRFGEKNMSSIGYRRMLFT</sequence>
<organism evidence="1 2">
    <name type="scientific">Rosa chinensis</name>
    <name type="common">China rose</name>
    <dbReference type="NCBI Taxonomy" id="74649"/>
    <lineage>
        <taxon>Eukaryota</taxon>
        <taxon>Viridiplantae</taxon>
        <taxon>Streptophyta</taxon>
        <taxon>Embryophyta</taxon>
        <taxon>Tracheophyta</taxon>
        <taxon>Spermatophyta</taxon>
        <taxon>Magnoliopsida</taxon>
        <taxon>eudicotyledons</taxon>
        <taxon>Gunneridae</taxon>
        <taxon>Pentapetalae</taxon>
        <taxon>rosids</taxon>
        <taxon>fabids</taxon>
        <taxon>Rosales</taxon>
        <taxon>Rosaceae</taxon>
        <taxon>Rosoideae</taxon>
        <taxon>Rosoideae incertae sedis</taxon>
        <taxon>Rosa</taxon>
    </lineage>
</organism>